<keyword evidence="3" id="KW-1185">Reference proteome</keyword>
<dbReference type="InterPro" id="IPR050113">
    <property type="entry name" value="Ub_conjugating_enzyme"/>
</dbReference>
<gene>
    <name evidence="2" type="ORF">BSTOLATCC_MIC53224</name>
</gene>
<dbReference type="PROSITE" id="PS50127">
    <property type="entry name" value="UBC_2"/>
    <property type="match status" value="1"/>
</dbReference>
<feature type="domain" description="UBC core" evidence="1">
    <location>
        <begin position="25"/>
        <end position="176"/>
    </location>
</feature>
<evidence type="ECO:0000259" key="1">
    <source>
        <dbReference type="PROSITE" id="PS50127"/>
    </source>
</evidence>
<dbReference type="Proteomes" id="UP001162131">
    <property type="component" value="Unassembled WGS sequence"/>
</dbReference>
<dbReference type="SMART" id="SM00212">
    <property type="entry name" value="UBCc"/>
    <property type="match status" value="1"/>
</dbReference>
<dbReference type="EMBL" id="CAJZBQ010000053">
    <property type="protein sequence ID" value="CAG9331145.1"/>
    <property type="molecule type" value="Genomic_DNA"/>
</dbReference>
<dbReference type="InterPro" id="IPR016135">
    <property type="entry name" value="UBQ-conjugating_enzyme/RWD"/>
</dbReference>
<sequence>MAIKLDTSNHPSAILNAYKYNQDKLKEYQLLIEYRSLKHYAPVGVYVLPQLNNIKIWQGVIFIRQGLYKGGVFRFKIEIPENYPTIRPSVFFHTYVFHPLIHPETGELALGPQFPLWRPGKDFIFCILGYIKKIFYFKDTWTMSKYVLNSQALYIYTQDERMFNEEARRCVLACEEDEESNTKNPFRFTNFNAFHKKILDVLRKNPNDPGQFMRWFNKTFNAIS</sequence>
<proteinExistence type="predicted"/>
<dbReference type="AlphaFoldDB" id="A0AAU9K1U4"/>
<dbReference type="Pfam" id="PF00179">
    <property type="entry name" value="UQ_con"/>
    <property type="match status" value="1"/>
</dbReference>
<dbReference type="InterPro" id="IPR000608">
    <property type="entry name" value="UBC"/>
</dbReference>
<name>A0AAU9K1U4_9CILI</name>
<dbReference type="PANTHER" id="PTHR24067">
    <property type="entry name" value="UBIQUITIN-CONJUGATING ENZYME E2"/>
    <property type="match status" value="1"/>
</dbReference>
<accession>A0AAU9K1U4</accession>
<comment type="caution">
    <text evidence="2">The sequence shown here is derived from an EMBL/GenBank/DDBJ whole genome shotgun (WGS) entry which is preliminary data.</text>
</comment>
<reference evidence="2" key="1">
    <citation type="submission" date="2021-09" db="EMBL/GenBank/DDBJ databases">
        <authorList>
            <consortium name="AG Swart"/>
            <person name="Singh M."/>
            <person name="Singh A."/>
            <person name="Seah K."/>
            <person name="Emmerich C."/>
        </authorList>
    </citation>
    <scope>NUCLEOTIDE SEQUENCE</scope>
    <source>
        <strain evidence="2">ATCC30299</strain>
    </source>
</reference>
<protein>
    <recommendedName>
        <fullName evidence="1">UBC core domain-containing protein</fullName>
    </recommendedName>
</protein>
<dbReference type="SUPFAM" id="SSF54495">
    <property type="entry name" value="UBC-like"/>
    <property type="match status" value="1"/>
</dbReference>
<organism evidence="2 3">
    <name type="scientific">Blepharisma stoltei</name>
    <dbReference type="NCBI Taxonomy" id="1481888"/>
    <lineage>
        <taxon>Eukaryota</taxon>
        <taxon>Sar</taxon>
        <taxon>Alveolata</taxon>
        <taxon>Ciliophora</taxon>
        <taxon>Postciliodesmatophora</taxon>
        <taxon>Heterotrichea</taxon>
        <taxon>Heterotrichida</taxon>
        <taxon>Blepharismidae</taxon>
        <taxon>Blepharisma</taxon>
    </lineage>
</organism>
<evidence type="ECO:0000313" key="3">
    <source>
        <dbReference type="Proteomes" id="UP001162131"/>
    </source>
</evidence>
<dbReference type="Gene3D" id="3.10.110.10">
    <property type="entry name" value="Ubiquitin Conjugating Enzyme"/>
    <property type="match status" value="1"/>
</dbReference>
<evidence type="ECO:0000313" key="2">
    <source>
        <dbReference type="EMBL" id="CAG9331145.1"/>
    </source>
</evidence>
<dbReference type="CDD" id="cd23814">
    <property type="entry name" value="UEV_AKTIP"/>
    <property type="match status" value="1"/>
</dbReference>